<proteinExistence type="predicted"/>
<keyword evidence="2" id="KW-0805">Transcription regulation</keyword>
<evidence type="ECO:0000256" key="4">
    <source>
        <dbReference type="ARBA" id="ARBA00023163"/>
    </source>
</evidence>
<comment type="subcellular location">
    <subcellularLocation>
        <location evidence="1">Nucleus</location>
    </subcellularLocation>
</comment>
<keyword evidence="9" id="KW-1185">Reference proteome</keyword>
<feature type="compositionally biased region" description="Acidic residues" evidence="6">
    <location>
        <begin position="51"/>
        <end position="67"/>
    </location>
</feature>
<evidence type="ECO:0000256" key="1">
    <source>
        <dbReference type="ARBA" id="ARBA00004123"/>
    </source>
</evidence>
<protein>
    <submittedName>
        <fullName evidence="8">Ethylene-responsive transcription factor CRF1-like</fullName>
    </submittedName>
</protein>
<feature type="region of interest" description="Disordered" evidence="6">
    <location>
        <begin position="144"/>
        <end position="279"/>
    </location>
</feature>
<keyword evidence="3" id="KW-0238">DNA-binding</keyword>
<feature type="domain" description="AP2/ERF" evidence="7">
    <location>
        <begin position="96"/>
        <end position="153"/>
    </location>
</feature>
<dbReference type="GO" id="GO:0003700">
    <property type="term" value="F:DNA-binding transcription factor activity"/>
    <property type="evidence" value="ECO:0007669"/>
    <property type="project" value="InterPro"/>
</dbReference>
<evidence type="ECO:0000256" key="5">
    <source>
        <dbReference type="ARBA" id="ARBA00023242"/>
    </source>
</evidence>
<keyword evidence="5" id="KW-0539">Nucleus</keyword>
<gene>
    <name evidence="8" type="ORF">C2845_PM04G06830</name>
</gene>
<dbReference type="GO" id="GO:0005634">
    <property type="term" value="C:nucleus"/>
    <property type="evidence" value="ECO:0007669"/>
    <property type="project" value="UniProtKB-SubCell"/>
</dbReference>
<dbReference type="GO" id="GO:0003677">
    <property type="term" value="F:DNA binding"/>
    <property type="evidence" value="ECO:0007669"/>
    <property type="project" value="UniProtKB-KW"/>
</dbReference>
<feature type="compositionally biased region" description="Pro residues" evidence="6">
    <location>
        <begin position="160"/>
        <end position="223"/>
    </location>
</feature>
<organism evidence="8 9">
    <name type="scientific">Panicum miliaceum</name>
    <name type="common">Proso millet</name>
    <name type="synonym">Broomcorn millet</name>
    <dbReference type="NCBI Taxonomy" id="4540"/>
    <lineage>
        <taxon>Eukaryota</taxon>
        <taxon>Viridiplantae</taxon>
        <taxon>Streptophyta</taxon>
        <taxon>Embryophyta</taxon>
        <taxon>Tracheophyta</taxon>
        <taxon>Spermatophyta</taxon>
        <taxon>Magnoliopsida</taxon>
        <taxon>Liliopsida</taxon>
        <taxon>Poales</taxon>
        <taxon>Poaceae</taxon>
        <taxon>PACMAD clade</taxon>
        <taxon>Panicoideae</taxon>
        <taxon>Panicodae</taxon>
        <taxon>Paniceae</taxon>
        <taxon>Panicinae</taxon>
        <taxon>Panicum</taxon>
        <taxon>Panicum sect. Panicum</taxon>
    </lineage>
</organism>
<dbReference type="InterPro" id="IPR050913">
    <property type="entry name" value="AP2/ERF_ERF"/>
</dbReference>
<reference evidence="9" key="1">
    <citation type="journal article" date="2019" name="Nat. Commun.">
        <title>The genome of broomcorn millet.</title>
        <authorList>
            <person name="Zou C."/>
            <person name="Miki D."/>
            <person name="Li D."/>
            <person name="Tang Q."/>
            <person name="Xiao L."/>
            <person name="Rajput S."/>
            <person name="Deng P."/>
            <person name="Jia W."/>
            <person name="Huang R."/>
            <person name="Zhang M."/>
            <person name="Sun Y."/>
            <person name="Hu J."/>
            <person name="Fu X."/>
            <person name="Schnable P.S."/>
            <person name="Li F."/>
            <person name="Zhang H."/>
            <person name="Feng B."/>
            <person name="Zhu X."/>
            <person name="Liu R."/>
            <person name="Schnable J.C."/>
            <person name="Zhu J.-K."/>
            <person name="Zhang H."/>
        </authorList>
    </citation>
    <scope>NUCLEOTIDE SEQUENCE [LARGE SCALE GENOMIC DNA]</scope>
</reference>
<evidence type="ECO:0000259" key="7">
    <source>
        <dbReference type="PROSITE" id="PS51032"/>
    </source>
</evidence>
<name>A0A3L6QWJ8_PANMI</name>
<sequence>MDPTSLEEEEMRAAEEVVGEGDLREVARAAAAAAAAAPRCRVVRIIVHDEDATDSSSSEDEDEEEEGEAGRSVKRSRVLLQTRGGGGEEDAAEGVRFRGVRRRPWGRFAAEIRDPQRGRRLWLGTFDTAEEAAAAYDAARLRIRGPGASTNRPPSADSDPLPPPAAAPLPPRPPPPAASLPPRPPPPPPQRLPQLPLLPPKKQYLPPPPLLPPKKRLPSPPPETGKQGGAASSASPPAPPPFSPLPVWALLSGKRKKRSGCGGRVPALRTPAAEEASRA</sequence>
<evidence type="ECO:0000313" key="8">
    <source>
        <dbReference type="EMBL" id="RLM87511.1"/>
    </source>
</evidence>
<keyword evidence="4" id="KW-0804">Transcription</keyword>
<dbReference type="InterPro" id="IPR001471">
    <property type="entry name" value="AP2/ERF_dom"/>
</dbReference>
<dbReference type="PANTHER" id="PTHR31194">
    <property type="entry name" value="SHN SHINE , DNA BINDING / TRANSCRIPTION FACTOR"/>
    <property type="match status" value="1"/>
</dbReference>
<dbReference type="Gene3D" id="3.30.730.10">
    <property type="entry name" value="AP2/ERF domain"/>
    <property type="match status" value="1"/>
</dbReference>
<comment type="caution">
    <text evidence="8">The sequence shown here is derived from an EMBL/GenBank/DDBJ whole genome shotgun (WGS) entry which is preliminary data.</text>
</comment>
<accession>A0A3L6QWJ8</accession>
<dbReference type="Pfam" id="PF00847">
    <property type="entry name" value="AP2"/>
    <property type="match status" value="1"/>
</dbReference>
<feature type="region of interest" description="Disordered" evidence="6">
    <location>
        <begin position="49"/>
        <end position="100"/>
    </location>
</feature>
<dbReference type="STRING" id="4540.A0A3L6QWJ8"/>
<dbReference type="EMBL" id="PQIB02000011">
    <property type="protein sequence ID" value="RLM87511.1"/>
    <property type="molecule type" value="Genomic_DNA"/>
</dbReference>
<dbReference type="SUPFAM" id="SSF54171">
    <property type="entry name" value="DNA-binding domain"/>
    <property type="match status" value="1"/>
</dbReference>
<dbReference type="AlphaFoldDB" id="A0A3L6QWJ8"/>
<dbReference type="SMART" id="SM00380">
    <property type="entry name" value="AP2"/>
    <property type="match status" value="1"/>
</dbReference>
<evidence type="ECO:0000256" key="3">
    <source>
        <dbReference type="ARBA" id="ARBA00023125"/>
    </source>
</evidence>
<evidence type="ECO:0000313" key="9">
    <source>
        <dbReference type="Proteomes" id="UP000275267"/>
    </source>
</evidence>
<dbReference type="FunFam" id="3.30.730.10:FF:000001">
    <property type="entry name" value="Ethylene-responsive transcription factor 2"/>
    <property type="match status" value="1"/>
</dbReference>
<dbReference type="Proteomes" id="UP000275267">
    <property type="component" value="Unassembled WGS sequence"/>
</dbReference>
<dbReference type="InterPro" id="IPR016177">
    <property type="entry name" value="DNA-bd_dom_sf"/>
</dbReference>
<dbReference type="PROSITE" id="PS51032">
    <property type="entry name" value="AP2_ERF"/>
    <property type="match status" value="1"/>
</dbReference>
<dbReference type="PANTHER" id="PTHR31194:SF67">
    <property type="entry name" value="AP2_ERF DOMAIN-CONTAINING PROTEIN"/>
    <property type="match status" value="1"/>
</dbReference>
<evidence type="ECO:0000256" key="6">
    <source>
        <dbReference type="SAM" id="MobiDB-lite"/>
    </source>
</evidence>
<evidence type="ECO:0000256" key="2">
    <source>
        <dbReference type="ARBA" id="ARBA00023015"/>
    </source>
</evidence>
<dbReference type="PRINTS" id="PR00367">
    <property type="entry name" value="ETHRSPELEMNT"/>
</dbReference>
<dbReference type="InterPro" id="IPR036955">
    <property type="entry name" value="AP2/ERF_dom_sf"/>
</dbReference>